<dbReference type="EMBL" id="JH921440">
    <property type="protein sequence ID" value="EKD15787.1"/>
    <property type="molecule type" value="Genomic_DNA"/>
</dbReference>
<accession>K1WTL7</accession>
<feature type="region of interest" description="Disordered" evidence="1">
    <location>
        <begin position="1"/>
        <end position="47"/>
    </location>
</feature>
<keyword evidence="3" id="KW-1185">Reference proteome</keyword>
<evidence type="ECO:0000313" key="3">
    <source>
        <dbReference type="Proteomes" id="UP000006753"/>
    </source>
</evidence>
<gene>
    <name evidence="2" type="ORF">MBM_05798</name>
</gene>
<name>K1WTL7_MARBU</name>
<feature type="compositionally biased region" description="Pro residues" evidence="1">
    <location>
        <begin position="24"/>
        <end position="36"/>
    </location>
</feature>
<dbReference type="AlphaFoldDB" id="K1WTL7"/>
<dbReference type="InParanoid" id="K1WTL7"/>
<protein>
    <submittedName>
        <fullName evidence="2">Uncharacterized protein</fullName>
    </submittedName>
</protein>
<evidence type="ECO:0000256" key="1">
    <source>
        <dbReference type="SAM" id="MobiDB-lite"/>
    </source>
</evidence>
<dbReference type="RefSeq" id="XP_007293687.1">
    <property type="nucleotide sequence ID" value="XM_007293625.1"/>
</dbReference>
<dbReference type="HOGENOM" id="CLU_1277858_0_0_1"/>
<dbReference type="GeneID" id="18761733"/>
<feature type="region of interest" description="Disordered" evidence="1">
    <location>
        <begin position="178"/>
        <end position="216"/>
    </location>
</feature>
<dbReference type="Proteomes" id="UP000006753">
    <property type="component" value="Unassembled WGS sequence"/>
</dbReference>
<proteinExistence type="predicted"/>
<dbReference type="OMA" id="YNPPDDD"/>
<sequence>MAPTNPSTGPPPAPNLGSGSFAPVHPPPGRGPPGTHPRPAVGLGMGVAGTAAASASARALMTTYNPPDDDDSEDDIPDEEPASLITLEINTPLHIRGEGNLIAIEPSVTANRIAMGMVQALQQMRLEHGFSMTDEEGRPRPITIKVTAGTVVEGSKNLVGERAVMQRIAPELATKGNQQVTSLNLGQALKKRERDRGRAADEESEVEEPTKRTRRG</sequence>
<dbReference type="KEGG" id="mbe:MBM_05798"/>
<reference evidence="2 3" key="1">
    <citation type="journal article" date="2012" name="BMC Genomics">
        <title>Sequencing the genome of Marssonina brunnea reveals fungus-poplar co-evolution.</title>
        <authorList>
            <person name="Zhu S."/>
            <person name="Cao Y.-Z."/>
            <person name="Jiang C."/>
            <person name="Tan B.-Y."/>
            <person name="Wang Z."/>
            <person name="Feng S."/>
            <person name="Zhang L."/>
            <person name="Su X.-H."/>
            <person name="Brejova B."/>
            <person name="Vinar T."/>
            <person name="Xu M."/>
            <person name="Wang M.-X."/>
            <person name="Zhang S.-G."/>
            <person name="Huang M.-R."/>
            <person name="Wu R."/>
            <person name="Zhou Y."/>
        </authorList>
    </citation>
    <scope>NUCLEOTIDE SEQUENCE [LARGE SCALE GENOMIC DNA]</scope>
    <source>
        <strain evidence="2 3">MB_m1</strain>
    </source>
</reference>
<organism evidence="2 3">
    <name type="scientific">Marssonina brunnea f. sp. multigermtubi (strain MB_m1)</name>
    <name type="common">Marssonina leaf spot fungus</name>
    <dbReference type="NCBI Taxonomy" id="1072389"/>
    <lineage>
        <taxon>Eukaryota</taxon>
        <taxon>Fungi</taxon>
        <taxon>Dikarya</taxon>
        <taxon>Ascomycota</taxon>
        <taxon>Pezizomycotina</taxon>
        <taxon>Leotiomycetes</taxon>
        <taxon>Helotiales</taxon>
        <taxon>Drepanopezizaceae</taxon>
        <taxon>Drepanopeziza</taxon>
    </lineage>
</organism>
<dbReference type="OrthoDB" id="5409271at2759"/>
<evidence type="ECO:0000313" key="2">
    <source>
        <dbReference type="EMBL" id="EKD15787.1"/>
    </source>
</evidence>
<feature type="compositionally biased region" description="Basic and acidic residues" evidence="1">
    <location>
        <begin position="190"/>
        <end position="201"/>
    </location>
</feature>